<accession>A0A841HYD7</accession>
<sequence length="95" mass="10130">MRLILPFVILLPLAFTLAWLLRRVSGNFWVGMAGGPLGIFAGGVLLGSLEFVGWLDLGETPLQTGLSYLVVLGWNLGLLGGLIGTLMGARARRHA</sequence>
<proteinExistence type="predicted"/>
<keyword evidence="3" id="KW-1185">Reference proteome</keyword>
<gene>
    <name evidence="2" type="ORF">HNR42_000644</name>
</gene>
<keyword evidence="1" id="KW-0472">Membrane</keyword>
<keyword evidence="1" id="KW-1133">Transmembrane helix</keyword>
<feature type="transmembrane region" description="Helical" evidence="1">
    <location>
        <begin position="66"/>
        <end position="89"/>
    </location>
</feature>
<dbReference type="EMBL" id="JACHHG010000002">
    <property type="protein sequence ID" value="MBB6097230.1"/>
    <property type="molecule type" value="Genomic_DNA"/>
</dbReference>
<evidence type="ECO:0000313" key="2">
    <source>
        <dbReference type="EMBL" id="MBB6097230.1"/>
    </source>
</evidence>
<feature type="transmembrane region" description="Helical" evidence="1">
    <location>
        <begin position="28"/>
        <end position="54"/>
    </location>
</feature>
<dbReference type="Proteomes" id="UP000569951">
    <property type="component" value="Unassembled WGS sequence"/>
</dbReference>
<evidence type="ECO:0000313" key="3">
    <source>
        <dbReference type="Proteomes" id="UP000569951"/>
    </source>
</evidence>
<protein>
    <submittedName>
        <fullName evidence="2">Uncharacterized protein</fullName>
    </submittedName>
</protein>
<comment type="caution">
    <text evidence="2">The sequence shown here is derived from an EMBL/GenBank/DDBJ whole genome shotgun (WGS) entry which is preliminary data.</text>
</comment>
<evidence type="ECO:0000256" key="1">
    <source>
        <dbReference type="SAM" id="Phobius"/>
    </source>
</evidence>
<dbReference type="AlphaFoldDB" id="A0A841HYD7"/>
<reference evidence="2 3" key="1">
    <citation type="submission" date="2020-08" db="EMBL/GenBank/DDBJ databases">
        <title>Genomic Encyclopedia of Type Strains, Phase IV (KMG-IV): sequencing the most valuable type-strain genomes for metagenomic binning, comparative biology and taxonomic classification.</title>
        <authorList>
            <person name="Goeker M."/>
        </authorList>
    </citation>
    <scope>NUCLEOTIDE SEQUENCE [LARGE SCALE GENOMIC DNA]</scope>
    <source>
        <strain evidence="2 3">DSM 21458</strain>
    </source>
</reference>
<keyword evidence="1" id="KW-0812">Transmembrane</keyword>
<organism evidence="2 3">
    <name type="scientific">Deinobacterium chartae</name>
    <dbReference type="NCBI Taxonomy" id="521158"/>
    <lineage>
        <taxon>Bacteria</taxon>
        <taxon>Thermotogati</taxon>
        <taxon>Deinococcota</taxon>
        <taxon>Deinococci</taxon>
        <taxon>Deinococcales</taxon>
        <taxon>Deinococcaceae</taxon>
        <taxon>Deinobacterium</taxon>
    </lineage>
</organism>
<name>A0A841HYD7_9DEIO</name>
<dbReference type="RefSeq" id="WP_183984447.1">
    <property type="nucleotide sequence ID" value="NZ_JACHHG010000002.1"/>
</dbReference>